<protein>
    <recommendedName>
        <fullName evidence="3">HPt domain-containing protein</fullName>
    </recommendedName>
</protein>
<dbReference type="eggNOG" id="COG2198">
    <property type="taxonomic scope" value="Bacteria"/>
</dbReference>
<dbReference type="EMBL" id="ARYK01000001">
    <property type="protein sequence ID" value="KCZ94595.1"/>
    <property type="molecule type" value="Genomic_DNA"/>
</dbReference>
<dbReference type="RefSeq" id="WP_035613884.1">
    <property type="nucleotide sequence ID" value="NZ_ARYK01000001.1"/>
</dbReference>
<evidence type="ECO:0000256" key="1">
    <source>
        <dbReference type="ARBA" id="ARBA00023012"/>
    </source>
</evidence>
<dbReference type="GO" id="GO:0000160">
    <property type="term" value="P:phosphorelay signal transduction system"/>
    <property type="evidence" value="ECO:0007669"/>
    <property type="project" value="UniProtKB-KW"/>
</dbReference>
<evidence type="ECO:0000313" key="4">
    <source>
        <dbReference type="EMBL" id="KCZ94595.1"/>
    </source>
</evidence>
<keyword evidence="1" id="KW-0902">Two-component regulatory system</keyword>
<dbReference type="GO" id="GO:0004672">
    <property type="term" value="F:protein kinase activity"/>
    <property type="evidence" value="ECO:0007669"/>
    <property type="project" value="UniProtKB-ARBA"/>
</dbReference>
<comment type="caution">
    <text evidence="4">The sequence shown here is derived from an EMBL/GenBank/DDBJ whole genome shotgun (WGS) entry which is preliminary data.</text>
</comment>
<dbReference type="Proteomes" id="UP000025171">
    <property type="component" value="Unassembled WGS sequence"/>
</dbReference>
<reference evidence="4 5" key="1">
    <citation type="journal article" date="2014" name="Antonie Van Leeuwenhoek">
        <title>Hyphomonas beringensis sp. nov. and Hyphomonas chukchiensis sp. nov., isolated from surface seawater of the Bering Sea and Chukchi Sea.</title>
        <authorList>
            <person name="Li C."/>
            <person name="Lai Q."/>
            <person name="Li G."/>
            <person name="Dong C."/>
            <person name="Wang J."/>
            <person name="Liao Y."/>
            <person name="Shao Z."/>
        </authorList>
    </citation>
    <scope>NUCLEOTIDE SEQUENCE [LARGE SCALE GENOMIC DNA]</scope>
    <source>
        <strain evidence="4 5">MHS-2</strain>
    </source>
</reference>
<evidence type="ECO:0000259" key="3">
    <source>
        <dbReference type="PROSITE" id="PS50894"/>
    </source>
</evidence>
<organism evidence="4 5">
    <name type="scientific">Hyphomonas johnsonii MHS-2</name>
    <dbReference type="NCBI Taxonomy" id="1280950"/>
    <lineage>
        <taxon>Bacteria</taxon>
        <taxon>Pseudomonadati</taxon>
        <taxon>Pseudomonadota</taxon>
        <taxon>Alphaproteobacteria</taxon>
        <taxon>Hyphomonadales</taxon>
        <taxon>Hyphomonadaceae</taxon>
        <taxon>Hyphomonas</taxon>
    </lineage>
</organism>
<keyword evidence="2" id="KW-0597">Phosphoprotein</keyword>
<feature type="modified residue" description="Phosphohistidine" evidence="2">
    <location>
        <position position="105"/>
    </location>
</feature>
<dbReference type="STRING" id="1280950.HJO_04435"/>
<accession>A0A059FV83</accession>
<dbReference type="Gene3D" id="1.20.120.160">
    <property type="entry name" value="HPT domain"/>
    <property type="match status" value="1"/>
</dbReference>
<dbReference type="AlphaFoldDB" id="A0A059FV83"/>
<dbReference type="InterPro" id="IPR008207">
    <property type="entry name" value="Sig_transdc_His_kin_Hpt_dom"/>
</dbReference>
<dbReference type="PROSITE" id="PS50894">
    <property type="entry name" value="HPT"/>
    <property type="match status" value="1"/>
</dbReference>
<keyword evidence="5" id="KW-1185">Reference proteome</keyword>
<proteinExistence type="predicted"/>
<evidence type="ECO:0000313" key="5">
    <source>
        <dbReference type="Proteomes" id="UP000025171"/>
    </source>
</evidence>
<sequence>MFRKLLGKILPDGRSVDSNANQAQTPDISRVIKIHKPVAPVEDEAETVLDADALASKAEAAMDSLAGQFETWMSMDLGRLIAAWQAAQESESDPECYRALFTAAHNIRGAAPSYGYPAISRLCGSLCTLLEDTRPGENSALINLHIEACRAAFGSVGRGESAQSVADAVCDALERRVAVAANAAGN</sequence>
<evidence type="ECO:0000256" key="2">
    <source>
        <dbReference type="PROSITE-ProRule" id="PRU00110"/>
    </source>
</evidence>
<dbReference type="PATRIC" id="fig|1280950.3.peg.902"/>
<feature type="domain" description="HPt" evidence="3">
    <location>
        <begin position="58"/>
        <end position="159"/>
    </location>
</feature>
<dbReference type="OrthoDB" id="9786548at2"/>
<dbReference type="Pfam" id="PF01627">
    <property type="entry name" value="Hpt"/>
    <property type="match status" value="1"/>
</dbReference>
<dbReference type="SUPFAM" id="SSF47226">
    <property type="entry name" value="Histidine-containing phosphotransfer domain, HPT domain"/>
    <property type="match status" value="1"/>
</dbReference>
<dbReference type="InterPro" id="IPR036641">
    <property type="entry name" value="HPT_dom_sf"/>
</dbReference>
<name>A0A059FV83_9PROT</name>
<gene>
    <name evidence="4" type="ORF">HJO_04435</name>
</gene>